<comment type="caution">
    <text evidence="1">The sequence shown here is derived from an EMBL/GenBank/DDBJ whole genome shotgun (WGS) entry which is preliminary data.</text>
</comment>
<dbReference type="GO" id="GO:0006281">
    <property type="term" value="P:DNA repair"/>
    <property type="evidence" value="ECO:0007669"/>
    <property type="project" value="TreeGrafter"/>
</dbReference>
<dbReference type="RefSeq" id="WP_132282921.1">
    <property type="nucleotide sequence ID" value="NZ_SMGQ01000014.1"/>
</dbReference>
<gene>
    <name evidence="1" type="ORF">EDC19_2229</name>
</gene>
<evidence type="ECO:0000313" key="1">
    <source>
        <dbReference type="EMBL" id="TCK92494.1"/>
    </source>
</evidence>
<evidence type="ECO:0000313" key="2">
    <source>
        <dbReference type="Proteomes" id="UP000294545"/>
    </source>
</evidence>
<dbReference type="OrthoDB" id="9796026at2"/>
<sequence>MKDKFLVCIDSDGCAIDSMTVKHEKAFGPAFVEIWKISDFQKKTVLNEWNNINLYSITRGINRFQGLLAILNLHPELVDGEQLSMFKVWTETTKALSAESLKEEYKQTGLEIMDKALKWSDLVNSKMEELPLAQPFDGVIETVQEIKLKADIAVVSSANLSAIKEEWQKCGLYQLVDYFYSQSDGTKSECINRLISTGYHRNKIIMIGDALGDFKAAETNQVWFFPILAAKESMSWLDLKQKYLNRFFNQQFNKTIQEKLFLNMKDNLL</sequence>
<dbReference type="Pfam" id="PF13419">
    <property type="entry name" value="HAD_2"/>
    <property type="match status" value="1"/>
</dbReference>
<proteinExistence type="predicted"/>
<dbReference type="InterPro" id="IPR036412">
    <property type="entry name" value="HAD-like_sf"/>
</dbReference>
<dbReference type="GO" id="GO:0008967">
    <property type="term" value="F:phosphoglycolate phosphatase activity"/>
    <property type="evidence" value="ECO:0007669"/>
    <property type="project" value="TreeGrafter"/>
</dbReference>
<keyword evidence="1" id="KW-0378">Hydrolase</keyword>
<reference evidence="1 2" key="1">
    <citation type="submission" date="2019-03" db="EMBL/GenBank/DDBJ databases">
        <title>Genomic Encyclopedia of Type Strains, Phase IV (KMG-IV): sequencing the most valuable type-strain genomes for metagenomic binning, comparative biology and taxonomic classification.</title>
        <authorList>
            <person name="Goeker M."/>
        </authorList>
    </citation>
    <scope>NUCLEOTIDE SEQUENCE [LARGE SCALE GENOMIC DNA]</scope>
    <source>
        <strain evidence="1 2">DSM 24176</strain>
    </source>
</reference>
<name>A0A4R1MMI8_9FIRM</name>
<dbReference type="PANTHER" id="PTHR43434:SF1">
    <property type="entry name" value="PHOSPHOGLYCOLATE PHOSPHATASE"/>
    <property type="match status" value="1"/>
</dbReference>
<accession>A0A4R1MMI8</accession>
<dbReference type="InterPro" id="IPR050155">
    <property type="entry name" value="HAD-like_hydrolase_sf"/>
</dbReference>
<dbReference type="SUPFAM" id="SSF56784">
    <property type="entry name" value="HAD-like"/>
    <property type="match status" value="1"/>
</dbReference>
<dbReference type="InterPro" id="IPR041492">
    <property type="entry name" value="HAD_2"/>
</dbReference>
<dbReference type="Gene3D" id="3.40.50.1000">
    <property type="entry name" value="HAD superfamily/HAD-like"/>
    <property type="match status" value="1"/>
</dbReference>
<dbReference type="Proteomes" id="UP000294545">
    <property type="component" value="Unassembled WGS sequence"/>
</dbReference>
<organism evidence="1 2">
    <name type="scientific">Natranaerovirga hydrolytica</name>
    <dbReference type="NCBI Taxonomy" id="680378"/>
    <lineage>
        <taxon>Bacteria</taxon>
        <taxon>Bacillati</taxon>
        <taxon>Bacillota</taxon>
        <taxon>Clostridia</taxon>
        <taxon>Lachnospirales</taxon>
        <taxon>Natranaerovirgaceae</taxon>
        <taxon>Natranaerovirga</taxon>
    </lineage>
</organism>
<protein>
    <submittedName>
        <fullName evidence="1">Haloacid dehalogenase-like hydrolase</fullName>
    </submittedName>
</protein>
<dbReference type="InterPro" id="IPR023214">
    <property type="entry name" value="HAD_sf"/>
</dbReference>
<dbReference type="EMBL" id="SMGQ01000014">
    <property type="protein sequence ID" value="TCK92494.1"/>
    <property type="molecule type" value="Genomic_DNA"/>
</dbReference>
<dbReference type="PANTHER" id="PTHR43434">
    <property type="entry name" value="PHOSPHOGLYCOLATE PHOSPHATASE"/>
    <property type="match status" value="1"/>
</dbReference>
<dbReference type="AlphaFoldDB" id="A0A4R1MMI8"/>
<dbReference type="CDD" id="cd01427">
    <property type="entry name" value="HAD_like"/>
    <property type="match status" value="1"/>
</dbReference>
<keyword evidence="2" id="KW-1185">Reference proteome</keyword>